<dbReference type="InterPro" id="IPR018120">
    <property type="entry name" value="Glyco_hydro_1_AS"/>
</dbReference>
<evidence type="ECO:0000256" key="10">
    <source>
        <dbReference type="PIRSR" id="PIRSR617736-2"/>
    </source>
</evidence>
<organism evidence="13 14">
    <name type="scientific">Winogradskya consettensis</name>
    <dbReference type="NCBI Taxonomy" id="113560"/>
    <lineage>
        <taxon>Bacteria</taxon>
        <taxon>Bacillati</taxon>
        <taxon>Actinomycetota</taxon>
        <taxon>Actinomycetes</taxon>
        <taxon>Micromonosporales</taxon>
        <taxon>Micromonosporaceae</taxon>
        <taxon>Winogradskya</taxon>
    </lineage>
</organism>
<dbReference type="RefSeq" id="WP_213002239.1">
    <property type="nucleotide sequence ID" value="NZ_BAAATW010000001.1"/>
</dbReference>
<evidence type="ECO:0000256" key="8">
    <source>
        <dbReference type="ARBA" id="ARBA00023326"/>
    </source>
</evidence>
<evidence type="ECO:0000256" key="4">
    <source>
        <dbReference type="ARBA" id="ARBA00022801"/>
    </source>
</evidence>
<dbReference type="GO" id="GO:0005829">
    <property type="term" value="C:cytosol"/>
    <property type="evidence" value="ECO:0007669"/>
    <property type="project" value="TreeGrafter"/>
</dbReference>
<dbReference type="Gene3D" id="3.20.20.80">
    <property type="entry name" value="Glycosidases"/>
    <property type="match status" value="1"/>
</dbReference>
<evidence type="ECO:0000256" key="7">
    <source>
        <dbReference type="ARBA" id="ARBA00023295"/>
    </source>
</evidence>
<evidence type="ECO:0000256" key="1">
    <source>
        <dbReference type="ARBA" id="ARBA00000448"/>
    </source>
</evidence>
<dbReference type="PANTHER" id="PTHR10353">
    <property type="entry name" value="GLYCOSYL HYDROLASE"/>
    <property type="match status" value="1"/>
</dbReference>
<dbReference type="AlphaFoldDB" id="A0A919SZM6"/>
<dbReference type="InterPro" id="IPR017736">
    <property type="entry name" value="Glyco_hydro_1_beta-glucosidase"/>
</dbReference>
<dbReference type="SUPFAM" id="SSF51445">
    <property type="entry name" value="(Trans)glycosidases"/>
    <property type="match status" value="1"/>
</dbReference>
<name>A0A919SZM6_9ACTN</name>
<dbReference type="GO" id="GO:0030245">
    <property type="term" value="P:cellulose catabolic process"/>
    <property type="evidence" value="ECO:0007669"/>
    <property type="project" value="UniProtKB-KW"/>
</dbReference>
<evidence type="ECO:0000256" key="6">
    <source>
        <dbReference type="ARBA" id="ARBA00023277"/>
    </source>
</evidence>
<feature type="binding site" evidence="10">
    <location>
        <position position="307"/>
    </location>
    <ligand>
        <name>substrate</name>
    </ligand>
</feature>
<gene>
    <name evidence="13" type="primary">bglB_1</name>
    <name evidence="13" type="ORF">Aco04nite_78480</name>
</gene>
<evidence type="ECO:0000256" key="9">
    <source>
        <dbReference type="PIRSR" id="PIRSR617736-1"/>
    </source>
</evidence>
<evidence type="ECO:0000256" key="12">
    <source>
        <dbReference type="RuleBase" id="RU361175"/>
    </source>
</evidence>
<evidence type="ECO:0000256" key="2">
    <source>
        <dbReference type="ARBA" id="ARBA00010838"/>
    </source>
</evidence>
<evidence type="ECO:0000256" key="3">
    <source>
        <dbReference type="ARBA" id="ARBA00012744"/>
    </source>
</evidence>
<evidence type="ECO:0000313" key="14">
    <source>
        <dbReference type="Proteomes" id="UP000680865"/>
    </source>
</evidence>
<protein>
    <recommendedName>
        <fullName evidence="3 12">Beta-glucosidase</fullName>
        <ecNumber evidence="3 12">3.2.1.21</ecNumber>
    </recommendedName>
</protein>
<dbReference type="PROSITE" id="PS00572">
    <property type="entry name" value="GLYCOSYL_HYDROL_F1_1"/>
    <property type="match status" value="1"/>
</dbReference>
<comment type="catalytic activity">
    <reaction evidence="1 12">
        <text>Hydrolysis of terminal, non-reducing beta-D-glucosyl residues with release of beta-D-glucose.</text>
        <dbReference type="EC" id="3.2.1.21"/>
    </reaction>
</comment>
<dbReference type="PRINTS" id="PR00131">
    <property type="entry name" value="GLHYDRLASE1"/>
</dbReference>
<evidence type="ECO:0000256" key="5">
    <source>
        <dbReference type="ARBA" id="ARBA00023001"/>
    </source>
</evidence>
<dbReference type="EC" id="3.2.1.21" evidence="3 12"/>
<feature type="active site" description="Nucleophile" evidence="9 11">
    <location>
        <position position="371"/>
    </location>
</feature>
<keyword evidence="8" id="KW-0624">Polysaccharide degradation</keyword>
<accession>A0A919SZM6</accession>
<dbReference type="FunFam" id="3.20.20.80:FF:000004">
    <property type="entry name" value="Beta-glucosidase 6-phospho-beta-glucosidase"/>
    <property type="match status" value="1"/>
</dbReference>
<feature type="binding site" evidence="10">
    <location>
        <position position="131"/>
    </location>
    <ligand>
        <name>substrate</name>
    </ligand>
</feature>
<feature type="binding site" evidence="10">
    <location>
        <begin position="425"/>
        <end position="426"/>
    </location>
    <ligand>
        <name>substrate</name>
    </ligand>
</feature>
<dbReference type="Pfam" id="PF00232">
    <property type="entry name" value="Glyco_hydro_1"/>
    <property type="match status" value="1"/>
</dbReference>
<dbReference type="EMBL" id="BOQP01000049">
    <property type="protein sequence ID" value="GIM81804.1"/>
    <property type="molecule type" value="Genomic_DNA"/>
</dbReference>
<feature type="binding site" evidence="10">
    <location>
        <position position="418"/>
    </location>
    <ligand>
        <name>substrate</name>
    </ligand>
</feature>
<dbReference type="PROSITE" id="PS00653">
    <property type="entry name" value="GLYCOSYL_HYDROL_F1_2"/>
    <property type="match status" value="1"/>
</dbReference>
<keyword evidence="7 12" id="KW-0326">Glycosidase</keyword>
<keyword evidence="5" id="KW-0136">Cellulose degradation</keyword>
<reference evidence="13" key="1">
    <citation type="submission" date="2021-03" db="EMBL/GenBank/DDBJ databases">
        <title>Whole genome shotgun sequence of Actinoplanes consettensis NBRC 14913.</title>
        <authorList>
            <person name="Komaki H."/>
            <person name="Tamura T."/>
        </authorList>
    </citation>
    <scope>NUCLEOTIDE SEQUENCE</scope>
    <source>
        <strain evidence="13">NBRC 14913</strain>
    </source>
</reference>
<keyword evidence="6" id="KW-0119">Carbohydrate metabolism</keyword>
<feature type="binding site" evidence="10">
    <location>
        <position position="175"/>
    </location>
    <ligand>
        <name>substrate</name>
    </ligand>
</feature>
<comment type="similarity">
    <text evidence="2 12">Belongs to the glycosyl hydrolase 1 family.</text>
</comment>
<keyword evidence="4 12" id="KW-0378">Hydrolase</keyword>
<dbReference type="InterPro" id="IPR001360">
    <property type="entry name" value="Glyco_hydro_1"/>
</dbReference>
<feature type="active site" description="Proton donor" evidence="9">
    <location>
        <position position="176"/>
    </location>
</feature>
<evidence type="ECO:0000313" key="13">
    <source>
        <dbReference type="EMBL" id="GIM81804.1"/>
    </source>
</evidence>
<evidence type="ECO:0000256" key="11">
    <source>
        <dbReference type="PROSITE-ProRule" id="PRU10055"/>
    </source>
</evidence>
<keyword evidence="14" id="KW-1185">Reference proteome</keyword>
<comment type="caution">
    <text evidence="13">The sequence shown here is derived from an EMBL/GenBank/DDBJ whole genome shotgun (WGS) entry which is preliminary data.</text>
</comment>
<sequence length="464" mass="51239">MTSNPAPGLLLPTADFPPSFKWGVATSSYQIEGAAAEDGRTPSIWDTFCRVPGAVVGADNGDVACDHYHRMPQDVALIKSLGVDTYRFSVAWPRVQPHGRGPVNPAGLAFYDRLTDELLAAGIDPWVTLYHWDLPQELEDAGGWPNRDTAYRFADYSMLVFDKLSDRVTNWTTLNEPWCSAWLGYNVGVHAPGRKDFDAAIAAVHHLLLGHGLATQRMKAAASPGHTFGITLNMGTADPATDTEADRDAARRADGMGLRIYLDPLRKGAYPQDMVDDLTARGSAFPVQDGDLDIISTPFEVLGVNFYFGQDFSGTDEAGNPLDEDGHPVVRAIPLDRPRTAMDWPITPERFTQLLVRLHRDYPGLPLVITENGAAFDDQPTPDGFVADDNRTSYLAEHIAAVAAARDQGADIRGYFAWSLMDNFEWAEGYAKRFGIVHVDYQTQKRTPKQSALWFRDNIARLRS</sequence>
<feature type="binding site" evidence="10">
    <location>
        <position position="30"/>
    </location>
    <ligand>
        <name>substrate</name>
    </ligand>
</feature>
<dbReference type="InterPro" id="IPR017853">
    <property type="entry name" value="GH"/>
</dbReference>
<dbReference type="PANTHER" id="PTHR10353:SF36">
    <property type="entry name" value="LP05116P"/>
    <property type="match status" value="1"/>
</dbReference>
<dbReference type="GO" id="GO:0008422">
    <property type="term" value="F:beta-glucosidase activity"/>
    <property type="evidence" value="ECO:0007669"/>
    <property type="project" value="UniProtKB-EC"/>
</dbReference>
<proteinExistence type="inferred from homology"/>
<dbReference type="InterPro" id="IPR033132">
    <property type="entry name" value="GH_1_N_CS"/>
</dbReference>
<dbReference type="NCBIfam" id="TIGR03356">
    <property type="entry name" value="BGL"/>
    <property type="match status" value="1"/>
</dbReference>
<dbReference type="Proteomes" id="UP000680865">
    <property type="component" value="Unassembled WGS sequence"/>
</dbReference>